<dbReference type="GO" id="GO:0005829">
    <property type="term" value="C:cytosol"/>
    <property type="evidence" value="ECO:0007669"/>
    <property type="project" value="TreeGrafter"/>
</dbReference>
<dbReference type="AlphaFoldDB" id="A0A2U1TQ36"/>
<dbReference type="PANTHER" id="PTHR33336">
    <property type="entry name" value="QUINOL MONOOXYGENASE YGIN-RELATED"/>
    <property type="match status" value="1"/>
</dbReference>
<evidence type="ECO:0000313" key="2">
    <source>
        <dbReference type="EMBL" id="PWC11513.1"/>
    </source>
</evidence>
<dbReference type="GO" id="GO:0004497">
    <property type="term" value="F:monooxygenase activity"/>
    <property type="evidence" value="ECO:0007669"/>
    <property type="project" value="UniProtKB-KW"/>
</dbReference>
<organism evidence="2 3">
    <name type="scientific">Brenneria corticis</name>
    <dbReference type="NCBI Taxonomy" id="2173106"/>
    <lineage>
        <taxon>Bacteria</taxon>
        <taxon>Pseudomonadati</taxon>
        <taxon>Pseudomonadota</taxon>
        <taxon>Gammaproteobacteria</taxon>
        <taxon>Enterobacterales</taxon>
        <taxon>Pectobacteriaceae</taxon>
        <taxon>Brenneria</taxon>
    </lineage>
</organism>
<sequence length="95" mass="10926">MEIRIVASLQAKAEFIEEVGAAVKQVVAHSRQEPGNLQYDLHEEIGKPGAFVFYERWKSQELLDEHEQSEHFQRLVSQLAGKTTAMEIKLLQYLD</sequence>
<keyword evidence="3" id="KW-1185">Reference proteome</keyword>
<name>A0A2U1TQ36_9GAMM</name>
<dbReference type="EMBL" id="QDKH01000028">
    <property type="protein sequence ID" value="PWC11513.1"/>
    <property type="molecule type" value="Genomic_DNA"/>
</dbReference>
<feature type="domain" description="ABM" evidence="1">
    <location>
        <begin position="3"/>
        <end position="91"/>
    </location>
</feature>
<dbReference type="PANTHER" id="PTHR33336:SF3">
    <property type="entry name" value="ABM DOMAIN-CONTAINING PROTEIN"/>
    <property type="match status" value="1"/>
</dbReference>
<dbReference type="InterPro" id="IPR050744">
    <property type="entry name" value="AI-2_Isomerase_LsrG"/>
</dbReference>
<dbReference type="InterPro" id="IPR011008">
    <property type="entry name" value="Dimeric_a/b-barrel"/>
</dbReference>
<keyword evidence="2" id="KW-0560">Oxidoreductase</keyword>
<comment type="caution">
    <text evidence="2">The sequence shown here is derived from an EMBL/GenBank/DDBJ whole genome shotgun (WGS) entry which is preliminary data.</text>
</comment>
<dbReference type="Gene3D" id="3.30.70.100">
    <property type="match status" value="1"/>
</dbReference>
<proteinExistence type="predicted"/>
<dbReference type="SUPFAM" id="SSF54909">
    <property type="entry name" value="Dimeric alpha+beta barrel"/>
    <property type="match status" value="1"/>
</dbReference>
<evidence type="ECO:0000259" key="1">
    <source>
        <dbReference type="PROSITE" id="PS51725"/>
    </source>
</evidence>
<dbReference type="RefSeq" id="WP_136168028.1">
    <property type="nucleotide sequence ID" value="NZ_KZ819091.1"/>
</dbReference>
<dbReference type="Pfam" id="PF03992">
    <property type="entry name" value="ABM"/>
    <property type="match status" value="1"/>
</dbReference>
<gene>
    <name evidence="2" type="ORF">DDT56_19350</name>
</gene>
<dbReference type="PROSITE" id="PS51725">
    <property type="entry name" value="ABM"/>
    <property type="match status" value="1"/>
</dbReference>
<reference evidence="2 3" key="1">
    <citation type="submission" date="2018-04" db="EMBL/GenBank/DDBJ databases">
        <title>Brenneria corticis sp.nov.</title>
        <authorList>
            <person name="Li Y."/>
        </authorList>
    </citation>
    <scope>NUCLEOTIDE SEQUENCE [LARGE SCALE GENOMIC DNA]</scope>
    <source>
        <strain evidence="2 3">CFCC 11842</strain>
    </source>
</reference>
<keyword evidence="2" id="KW-0503">Monooxygenase</keyword>
<protein>
    <submittedName>
        <fullName evidence="2">Antibiotic biosynthesis monooxygenase</fullName>
    </submittedName>
</protein>
<dbReference type="InterPro" id="IPR007138">
    <property type="entry name" value="ABM_dom"/>
</dbReference>
<evidence type="ECO:0000313" key="3">
    <source>
        <dbReference type="Proteomes" id="UP000296159"/>
    </source>
</evidence>
<accession>A0A2U1TQ36</accession>
<dbReference type="Proteomes" id="UP000296159">
    <property type="component" value="Unassembled WGS sequence"/>
</dbReference>